<evidence type="ECO:0000259" key="3">
    <source>
        <dbReference type="Pfam" id="PF00890"/>
    </source>
</evidence>
<dbReference type="RefSeq" id="WP_002563900.1">
    <property type="nucleotide sequence ID" value="NZ_FNSH01000001.1"/>
</dbReference>
<organism evidence="5 6">
    <name type="scientific">Atopobium minutum</name>
    <dbReference type="NCBI Taxonomy" id="1381"/>
    <lineage>
        <taxon>Bacteria</taxon>
        <taxon>Bacillati</taxon>
        <taxon>Actinomycetota</taxon>
        <taxon>Coriobacteriia</taxon>
        <taxon>Coriobacteriales</taxon>
        <taxon>Atopobiaceae</taxon>
        <taxon>Atopobium</taxon>
    </lineage>
</organism>
<dbReference type="SUPFAM" id="SSF51905">
    <property type="entry name" value="FAD/NAD(P)-binding domain"/>
    <property type="match status" value="1"/>
</dbReference>
<dbReference type="Gene3D" id="1.20.58.100">
    <property type="entry name" value="Fumarate reductase/succinate dehydrogenase flavoprotein-like, C-terminal domain"/>
    <property type="match status" value="1"/>
</dbReference>
<dbReference type="InterPro" id="IPR036188">
    <property type="entry name" value="FAD/NAD-bd_sf"/>
</dbReference>
<feature type="domain" description="Fumarate reductase/succinate dehydrogenase flavoprotein-like C-terminal" evidence="4">
    <location>
        <begin position="449"/>
        <end position="555"/>
    </location>
</feature>
<dbReference type="InterPro" id="IPR037099">
    <property type="entry name" value="Fum_R/Succ_DH_flav-like_C_sf"/>
</dbReference>
<evidence type="ECO:0000259" key="4">
    <source>
        <dbReference type="Pfam" id="PF02910"/>
    </source>
</evidence>
<dbReference type="GO" id="GO:0005886">
    <property type="term" value="C:plasma membrane"/>
    <property type="evidence" value="ECO:0007669"/>
    <property type="project" value="TreeGrafter"/>
</dbReference>
<dbReference type="EMBL" id="FNSH01000001">
    <property type="protein sequence ID" value="SEC01806.1"/>
    <property type="molecule type" value="Genomic_DNA"/>
</dbReference>
<dbReference type="AlphaFoldDB" id="A0AB38A853"/>
<dbReference type="Proteomes" id="UP000183687">
    <property type="component" value="Unassembled WGS sequence"/>
</dbReference>
<dbReference type="GO" id="GO:0033765">
    <property type="term" value="F:steroid dehydrogenase activity, acting on the CH-CH group of donors"/>
    <property type="evidence" value="ECO:0007669"/>
    <property type="project" value="UniProtKB-ARBA"/>
</dbReference>
<dbReference type="GO" id="GO:0009055">
    <property type="term" value="F:electron transfer activity"/>
    <property type="evidence" value="ECO:0007669"/>
    <property type="project" value="TreeGrafter"/>
</dbReference>
<protein>
    <submittedName>
        <fullName evidence="5">L-aspartate oxidase</fullName>
    </submittedName>
</protein>
<evidence type="ECO:0000313" key="5">
    <source>
        <dbReference type="EMBL" id="SEC01806.1"/>
    </source>
</evidence>
<dbReference type="Gene3D" id="3.90.700.10">
    <property type="entry name" value="Succinate dehydrogenase/fumarate reductase flavoprotein, catalytic domain"/>
    <property type="match status" value="1"/>
</dbReference>
<dbReference type="InterPro" id="IPR015939">
    <property type="entry name" value="Fum_Rdtase/Succ_DH_flav-like_C"/>
</dbReference>
<evidence type="ECO:0000256" key="1">
    <source>
        <dbReference type="ARBA" id="ARBA00022630"/>
    </source>
</evidence>
<evidence type="ECO:0000256" key="2">
    <source>
        <dbReference type="ARBA" id="ARBA00023002"/>
    </source>
</evidence>
<dbReference type="Gene3D" id="3.50.50.60">
    <property type="entry name" value="FAD/NAD(P)-binding domain"/>
    <property type="match status" value="1"/>
</dbReference>
<feature type="domain" description="FAD-dependent oxidoreductase 2 FAD-binding" evidence="3">
    <location>
        <begin position="12"/>
        <end position="387"/>
    </location>
</feature>
<dbReference type="PANTHER" id="PTHR11632:SF51">
    <property type="entry name" value="SUCCINATE DEHYDROGENASE [UBIQUINONE] FLAVOPROTEIN SUBUNIT, MITOCHONDRIAL"/>
    <property type="match status" value="1"/>
</dbReference>
<reference evidence="5 6" key="1">
    <citation type="submission" date="2016-10" db="EMBL/GenBank/DDBJ databases">
        <authorList>
            <person name="Varghese N."/>
            <person name="Submissions S."/>
        </authorList>
    </citation>
    <scope>NUCLEOTIDE SEQUENCE [LARGE SCALE GENOMIC DNA]</scope>
    <source>
        <strain evidence="5 6">DSM 20586</strain>
    </source>
</reference>
<dbReference type="GO" id="GO:0000104">
    <property type="term" value="F:succinate dehydrogenase activity"/>
    <property type="evidence" value="ECO:0007669"/>
    <property type="project" value="TreeGrafter"/>
</dbReference>
<dbReference type="InterPro" id="IPR027477">
    <property type="entry name" value="Succ_DH/fumarate_Rdtase_cat_sf"/>
</dbReference>
<dbReference type="InterPro" id="IPR003953">
    <property type="entry name" value="FAD-dep_OxRdtase_2_FAD-bd"/>
</dbReference>
<dbReference type="PRINTS" id="PR00411">
    <property type="entry name" value="PNDRDTASEI"/>
</dbReference>
<accession>A0AB38A853</accession>
<dbReference type="Pfam" id="PF02910">
    <property type="entry name" value="Succ_DH_flav_C"/>
    <property type="match status" value="1"/>
</dbReference>
<dbReference type="Pfam" id="PF00890">
    <property type="entry name" value="FAD_binding_2"/>
    <property type="match status" value="1"/>
</dbReference>
<sequence>MPTDIAPVVYYDVVVIGSGIAGCTAAVRAAQTGAQVALACCGPLFSGSSFYRGTWGLGLIGPTDEADEKDLEHTIRSVGCGVVNHKLVHRFVHAINPTLDWLEHDCHTSVRRASAAAAQQRDYLPCFDHKHRNWQGLEHEALIQSFSKLFDQLHITTLPYHSLLDLIEVQNHITGALLYDQASHKPVVIHAPSVLLATGGFGGLFNPTLTQPEVLSSAHAIALNHGCSLVNAEFIQLMPTIVSPIRGAIFNEKSFKYARVYSKEGRALVHATPTCLDARSEHGPFSSRLADAALDLEIAAQPSGTVKVQYDLPEQIPEFMKTYFDWLAAAAAVTPQDTLEIALWPHASNGGLYIDENGSCIGGPAGLYAAGESCGGMHGADRLGGLSSANALVFGHIAGSNAGLYAQNNKHTGRSSAVYINAIRACQNAYTQFTEGTACARAQEFIDSIREHMQQSCVLNRSEETLAATAQKLAWLQETANSKSCSYAELSDYEQARLSPQKWNDRRALSALQQNLLLEAQALVAAMRIRTESRGSHYRTDFPQQSKDHDIMYRVFLDKDGLPRAAPLNEGASHVR</sequence>
<dbReference type="GO" id="GO:0050660">
    <property type="term" value="F:flavin adenine dinucleotide binding"/>
    <property type="evidence" value="ECO:0007669"/>
    <property type="project" value="TreeGrafter"/>
</dbReference>
<keyword evidence="2" id="KW-0560">Oxidoreductase</keyword>
<name>A0AB38A853_9ACTN</name>
<dbReference type="PANTHER" id="PTHR11632">
    <property type="entry name" value="SUCCINATE DEHYDROGENASE 2 FLAVOPROTEIN SUBUNIT"/>
    <property type="match status" value="1"/>
</dbReference>
<keyword evidence="1" id="KW-0285">Flavoprotein</keyword>
<evidence type="ECO:0000313" key="6">
    <source>
        <dbReference type="Proteomes" id="UP000183687"/>
    </source>
</evidence>
<dbReference type="GO" id="GO:0009061">
    <property type="term" value="P:anaerobic respiration"/>
    <property type="evidence" value="ECO:0007669"/>
    <property type="project" value="TreeGrafter"/>
</dbReference>
<comment type="caution">
    <text evidence="5">The sequence shown here is derived from an EMBL/GenBank/DDBJ whole genome shotgun (WGS) entry which is preliminary data.</text>
</comment>
<dbReference type="SUPFAM" id="SSF46977">
    <property type="entry name" value="Succinate dehydrogenase/fumarate reductase flavoprotein C-terminal domain"/>
    <property type="match status" value="1"/>
</dbReference>
<gene>
    <name evidence="5" type="ORF">SAMN04489746_1437</name>
</gene>
<proteinExistence type="predicted"/>
<dbReference type="InterPro" id="IPR030664">
    <property type="entry name" value="SdhA/FrdA/AprA"/>
</dbReference>